<dbReference type="Proteomes" id="UP000314986">
    <property type="component" value="Unassembled WGS sequence"/>
</dbReference>
<evidence type="ECO:0000256" key="7">
    <source>
        <dbReference type="ARBA" id="ARBA00022685"/>
    </source>
</evidence>
<reference evidence="12" key="4">
    <citation type="submission" date="2025-08" db="UniProtKB">
        <authorList>
            <consortium name="Ensembl"/>
        </authorList>
    </citation>
    <scope>IDENTIFICATION</scope>
</reference>
<dbReference type="GeneTree" id="ENSGT01150000288921"/>
<evidence type="ECO:0000256" key="4">
    <source>
        <dbReference type="ARBA" id="ARBA00020494"/>
    </source>
</evidence>
<keyword evidence="7" id="KW-0165">Cleavage on pair of basic residues</keyword>
<dbReference type="GO" id="GO:0061844">
    <property type="term" value="P:antimicrobial humoral immune response mediated by antimicrobial peptide"/>
    <property type="evidence" value="ECO:0007669"/>
    <property type="project" value="TreeGrafter"/>
</dbReference>
<evidence type="ECO:0000256" key="3">
    <source>
        <dbReference type="ARBA" id="ARBA00008047"/>
    </source>
</evidence>
<comment type="function">
    <text evidence="1">Has an antimicrobial activity.</text>
</comment>
<dbReference type="KEGG" id="cmk:103177335"/>
<dbReference type="Pfam" id="PF07359">
    <property type="entry name" value="LEAP-2"/>
    <property type="match status" value="1"/>
</dbReference>
<sequence>MISQFVKLVAIMCIISTLFSYQADSAALSQSEVLLQRVRRMTPFWRWIAQRPLGASCRGNNECGSKYCWKNRCSSTVHKD</sequence>
<evidence type="ECO:0000256" key="8">
    <source>
        <dbReference type="ARBA" id="ARBA00022729"/>
    </source>
</evidence>
<evidence type="ECO:0000256" key="11">
    <source>
        <dbReference type="SAM" id="SignalP"/>
    </source>
</evidence>
<keyword evidence="5" id="KW-0964">Secreted</keyword>
<evidence type="ECO:0000256" key="6">
    <source>
        <dbReference type="ARBA" id="ARBA00022529"/>
    </source>
</evidence>
<keyword evidence="8 11" id="KW-0732">Signal</keyword>
<evidence type="ECO:0000256" key="1">
    <source>
        <dbReference type="ARBA" id="ARBA00002585"/>
    </source>
</evidence>
<evidence type="ECO:0000256" key="2">
    <source>
        <dbReference type="ARBA" id="ARBA00004613"/>
    </source>
</evidence>
<dbReference type="InParanoid" id="A0A4W3H137"/>
<dbReference type="AlphaFoldDB" id="A0A4W3H137"/>
<keyword evidence="10" id="KW-1015">Disulfide bond</keyword>
<protein>
    <recommendedName>
        <fullName evidence="4">Liver-expressed antimicrobial peptide 2</fullName>
    </recommendedName>
</protein>
<evidence type="ECO:0000313" key="12">
    <source>
        <dbReference type="Ensembl" id="ENSCMIP00000003814.1"/>
    </source>
</evidence>
<reference evidence="13" key="2">
    <citation type="journal article" date="2007" name="PLoS Biol.">
        <title>Survey sequencing and comparative analysis of the elephant shark (Callorhinchus milii) genome.</title>
        <authorList>
            <person name="Venkatesh B."/>
            <person name="Kirkness E.F."/>
            <person name="Loh Y.H."/>
            <person name="Halpern A.L."/>
            <person name="Lee A.P."/>
            <person name="Johnson J."/>
            <person name="Dandona N."/>
            <person name="Viswanathan L.D."/>
            <person name="Tay A."/>
            <person name="Venter J.C."/>
            <person name="Strausberg R.L."/>
            <person name="Brenner S."/>
        </authorList>
    </citation>
    <scope>NUCLEOTIDE SEQUENCE [LARGE SCALE GENOMIC DNA]</scope>
</reference>
<evidence type="ECO:0000313" key="13">
    <source>
        <dbReference type="Proteomes" id="UP000314986"/>
    </source>
</evidence>
<comment type="subcellular location">
    <subcellularLocation>
        <location evidence="2">Secreted</location>
    </subcellularLocation>
</comment>
<keyword evidence="6" id="KW-0929">Antimicrobial</keyword>
<evidence type="ECO:0000256" key="5">
    <source>
        <dbReference type="ARBA" id="ARBA00022525"/>
    </source>
</evidence>
<dbReference type="PANTHER" id="PTHR21007:SF1">
    <property type="entry name" value="LIVER-EXPRESSED ANTIMICROBIAL PEPTIDE 2"/>
    <property type="match status" value="1"/>
</dbReference>
<feature type="signal peptide" evidence="11">
    <location>
        <begin position="1"/>
        <end position="20"/>
    </location>
</feature>
<keyword evidence="9" id="KW-0044">Antibiotic</keyword>
<name>A0A4W3H137_CALMI</name>
<evidence type="ECO:0000256" key="9">
    <source>
        <dbReference type="ARBA" id="ARBA00023022"/>
    </source>
</evidence>
<proteinExistence type="inferred from homology"/>
<feature type="chain" id="PRO_5021219413" description="Liver-expressed antimicrobial peptide 2" evidence="11">
    <location>
        <begin position="21"/>
        <end position="80"/>
    </location>
</feature>
<dbReference type="RefSeq" id="XP_007889647.2">
    <property type="nucleotide sequence ID" value="XM_007891456.2"/>
</dbReference>
<accession>A0A4W3H137</accession>
<keyword evidence="13" id="KW-1185">Reference proteome</keyword>
<reference evidence="12" key="5">
    <citation type="submission" date="2025-09" db="UniProtKB">
        <authorList>
            <consortium name="Ensembl"/>
        </authorList>
    </citation>
    <scope>IDENTIFICATION</scope>
</reference>
<dbReference type="Ensembl" id="ENSCMIT00000003959.1">
    <property type="protein sequence ID" value="ENSCMIP00000003814.1"/>
    <property type="gene ID" value="ENSCMIG00000002284.1"/>
</dbReference>
<dbReference type="GO" id="GO:0042742">
    <property type="term" value="P:defense response to bacterium"/>
    <property type="evidence" value="ECO:0007669"/>
    <property type="project" value="UniProtKB-KW"/>
</dbReference>
<dbReference type="GeneID" id="103177335"/>
<reference evidence="13" key="1">
    <citation type="journal article" date="2006" name="Science">
        <title>Ancient noncoding elements conserved in the human genome.</title>
        <authorList>
            <person name="Venkatesh B."/>
            <person name="Kirkness E.F."/>
            <person name="Loh Y.H."/>
            <person name="Halpern A.L."/>
            <person name="Lee A.P."/>
            <person name="Johnson J."/>
            <person name="Dandona N."/>
            <person name="Viswanathan L.D."/>
            <person name="Tay A."/>
            <person name="Venter J.C."/>
            <person name="Strausberg R.L."/>
            <person name="Brenner S."/>
        </authorList>
    </citation>
    <scope>NUCLEOTIDE SEQUENCE [LARGE SCALE GENOMIC DNA]</scope>
</reference>
<dbReference type="InterPro" id="IPR009955">
    <property type="entry name" value="LEAP-2"/>
</dbReference>
<dbReference type="Gene3D" id="4.10.40.50">
    <property type="match status" value="1"/>
</dbReference>
<evidence type="ECO:0000256" key="10">
    <source>
        <dbReference type="ARBA" id="ARBA00023157"/>
    </source>
</evidence>
<reference evidence="13" key="3">
    <citation type="journal article" date="2014" name="Nature">
        <title>Elephant shark genome provides unique insights into gnathostome evolution.</title>
        <authorList>
            <consortium name="International Elephant Shark Genome Sequencing Consortium"/>
            <person name="Venkatesh B."/>
            <person name="Lee A.P."/>
            <person name="Ravi V."/>
            <person name="Maurya A.K."/>
            <person name="Lian M.M."/>
            <person name="Swann J.B."/>
            <person name="Ohta Y."/>
            <person name="Flajnik M.F."/>
            <person name="Sutoh Y."/>
            <person name="Kasahara M."/>
            <person name="Hoon S."/>
            <person name="Gangu V."/>
            <person name="Roy S.W."/>
            <person name="Irimia M."/>
            <person name="Korzh V."/>
            <person name="Kondrychyn I."/>
            <person name="Lim Z.W."/>
            <person name="Tay B.H."/>
            <person name="Tohari S."/>
            <person name="Kong K.W."/>
            <person name="Ho S."/>
            <person name="Lorente-Galdos B."/>
            <person name="Quilez J."/>
            <person name="Marques-Bonet T."/>
            <person name="Raney B.J."/>
            <person name="Ingham P.W."/>
            <person name="Tay A."/>
            <person name="Hillier L.W."/>
            <person name="Minx P."/>
            <person name="Boehm T."/>
            <person name="Wilson R.K."/>
            <person name="Brenner S."/>
            <person name="Warren W.C."/>
        </authorList>
    </citation>
    <scope>NUCLEOTIDE SEQUENCE [LARGE SCALE GENOMIC DNA]</scope>
</reference>
<comment type="similarity">
    <text evidence="3">Belongs to the LEAP2 family.</text>
</comment>
<dbReference type="PANTHER" id="PTHR21007">
    <property type="entry name" value="LIVER EXPRESSED ANTIMICROBIAL PEPTIDE 2"/>
    <property type="match status" value="1"/>
</dbReference>
<dbReference type="OrthoDB" id="9450163at2759"/>
<organism evidence="12 13">
    <name type="scientific">Callorhinchus milii</name>
    <name type="common">Ghost shark</name>
    <dbReference type="NCBI Taxonomy" id="7868"/>
    <lineage>
        <taxon>Eukaryota</taxon>
        <taxon>Metazoa</taxon>
        <taxon>Chordata</taxon>
        <taxon>Craniata</taxon>
        <taxon>Vertebrata</taxon>
        <taxon>Chondrichthyes</taxon>
        <taxon>Holocephali</taxon>
        <taxon>Chimaeriformes</taxon>
        <taxon>Callorhinchidae</taxon>
        <taxon>Callorhinchus</taxon>
    </lineage>
</organism>
<gene>
    <name evidence="12" type="primary">LOC103177335</name>
</gene>
<dbReference type="GO" id="GO:0005576">
    <property type="term" value="C:extracellular region"/>
    <property type="evidence" value="ECO:0007669"/>
    <property type="project" value="UniProtKB-SubCell"/>
</dbReference>
<dbReference type="OMA" id="AIMCIIS"/>